<feature type="region of interest" description="Disordered" evidence="1">
    <location>
        <begin position="130"/>
        <end position="163"/>
    </location>
</feature>
<reference evidence="3 4" key="1">
    <citation type="submission" date="2019-06" db="EMBL/GenBank/DDBJ databases">
        <title>Genome Sequence of the Brown Rot Fungal Pathogen Monilinia fructicola.</title>
        <authorList>
            <person name="De Miccolis Angelini R.M."/>
            <person name="Landi L."/>
            <person name="Abate D."/>
            <person name="Pollastro S."/>
            <person name="Romanazzi G."/>
            <person name="Faretra F."/>
        </authorList>
    </citation>
    <scope>NUCLEOTIDE SEQUENCE [LARGE SCALE GENOMIC DNA]</scope>
    <source>
        <strain evidence="3 4">Mfrc123</strain>
    </source>
</reference>
<keyword evidence="2" id="KW-0812">Transmembrane</keyword>
<proteinExistence type="predicted"/>
<keyword evidence="2" id="KW-0472">Membrane</keyword>
<sequence>MHQPSEGRRPEAYLRPPSSSSRPRQKISIRTAQNSTLSRQTSYSSSSQPAISVEKKPIDPKKLQHASKLYSELRMKEGLAQRSPDPNATSPSSIGSFSASGLPGPLTNGSRSSKPSFDAVSEYSSVISFDTASHSSARSGRRNEAVSYQGNPVKPPRKRKRLEPVARAKAALIRCLGACQLCRNRNVPCPLEHHDIESLERAHQLNSIKQEFDSEYCNPTSPIREPQVENTHSGQATPVTSHVHNEAFMGIGSFFAPEVPLERELVFSPTAPDSLPEISFSQEDTYGLSAPISLDYSLIQNGCQFPLGIWDNSIYKCYFLDGDCQQFFADPEALQEHFETAHFEFTRIDPPLRCICTQCYSVNTNHACSCGGPVKLFVCGNYIQTTQYPPEPPTRQPYNYTGFNTPTVYSDSSCAYSDFEQGLGFNVNMAHNFNNNATNPRLYDNGGNIYPSPNFGGFDAYTYDSTQPGGNRYNGYASTLTRGANKATAVLIRYCAKRFRRISKHQKLLMFILLFLILIVVSLQLCLWIASTIILKIDQFLPTLPTVGFIGLIISFITSWAARNIYAICKPRICKLRQCPLHTFVPLANQYGQRIPPALMHARY</sequence>
<evidence type="ECO:0000313" key="3">
    <source>
        <dbReference type="EMBL" id="KAA8568147.1"/>
    </source>
</evidence>
<dbReference type="VEuPathDB" id="FungiDB:MFRU_034g00100"/>
<feature type="compositionally biased region" description="Low complexity" evidence="1">
    <location>
        <begin position="90"/>
        <end position="100"/>
    </location>
</feature>
<dbReference type="EMBL" id="VICG01000010">
    <property type="protein sequence ID" value="KAA8568147.1"/>
    <property type="molecule type" value="Genomic_DNA"/>
</dbReference>
<keyword evidence="2" id="KW-1133">Transmembrane helix</keyword>
<feature type="compositionally biased region" description="Basic and acidic residues" evidence="1">
    <location>
        <begin position="1"/>
        <end position="12"/>
    </location>
</feature>
<feature type="region of interest" description="Disordered" evidence="1">
    <location>
        <begin position="1"/>
        <end position="117"/>
    </location>
</feature>
<evidence type="ECO:0000313" key="4">
    <source>
        <dbReference type="Proteomes" id="UP000322873"/>
    </source>
</evidence>
<name>A0A5M9JHD0_MONFR</name>
<evidence type="ECO:0000256" key="2">
    <source>
        <dbReference type="SAM" id="Phobius"/>
    </source>
</evidence>
<comment type="caution">
    <text evidence="3">The sequence shown here is derived from an EMBL/GenBank/DDBJ whole genome shotgun (WGS) entry which is preliminary data.</text>
</comment>
<feature type="transmembrane region" description="Helical" evidence="2">
    <location>
        <begin position="508"/>
        <end position="534"/>
    </location>
</feature>
<dbReference type="Proteomes" id="UP000322873">
    <property type="component" value="Unassembled WGS sequence"/>
</dbReference>
<gene>
    <name evidence="3" type="ORF">EYC84_008545</name>
</gene>
<keyword evidence="4" id="KW-1185">Reference proteome</keyword>
<feature type="transmembrane region" description="Helical" evidence="2">
    <location>
        <begin position="540"/>
        <end position="562"/>
    </location>
</feature>
<dbReference type="OrthoDB" id="3921198at2759"/>
<feature type="compositionally biased region" description="Basic and acidic residues" evidence="1">
    <location>
        <begin position="53"/>
        <end position="62"/>
    </location>
</feature>
<protein>
    <submittedName>
        <fullName evidence="3">Uncharacterized protein</fullName>
    </submittedName>
</protein>
<dbReference type="AlphaFoldDB" id="A0A5M9JHD0"/>
<evidence type="ECO:0000256" key="1">
    <source>
        <dbReference type="SAM" id="MobiDB-lite"/>
    </source>
</evidence>
<feature type="compositionally biased region" description="Low complexity" evidence="1">
    <location>
        <begin position="35"/>
        <end position="48"/>
    </location>
</feature>
<accession>A0A5M9JHD0</accession>
<organism evidence="3 4">
    <name type="scientific">Monilinia fructicola</name>
    <name type="common">Brown rot fungus</name>
    <name type="synonym">Ciboria fructicola</name>
    <dbReference type="NCBI Taxonomy" id="38448"/>
    <lineage>
        <taxon>Eukaryota</taxon>
        <taxon>Fungi</taxon>
        <taxon>Dikarya</taxon>
        <taxon>Ascomycota</taxon>
        <taxon>Pezizomycotina</taxon>
        <taxon>Leotiomycetes</taxon>
        <taxon>Helotiales</taxon>
        <taxon>Sclerotiniaceae</taxon>
        <taxon>Monilinia</taxon>
    </lineage>
</organism>